<feature type="domain" description="IclR-ED" evidence="5">
    <location>
        <begin position="326"/>
        <end position="506"/>
    </location>
</feature>
<reference evidence="6" key="1">
    <citation type="journal article" date="2014" name="Int. J. Syst. Evol. Microbiol.">
        <title>Complete genome sequence of Corynebacterium casei LMG S-19264T (=DSM 44701T), isolated from a smear-ripened cheese.</title>
        <authorList>
            <consortium name="US DOE Joint Genome Institute (JGI-PGF)"/>
            <person name="Walter F."/>
            <person name="Albersmeier A."/>
            <person name="Kalinowski J."/>
            <person name="Ruckert C."/>
        </authorList>
    </citation>
    <scope>NUCLEOTIDE SEQUENCE</scope>
    <source>
        <strain evidence="6">CGMCC 1.12187</strain>
    </source>
</reference>
<dbReference type="Pfam" id="PF09339">
    <property type="entry name" value="HTH_IclR"/>
    <property type="match status" value="1"/>
</dbReference>
<comment type="caution">
    <text evidence="6">The sequence shown here is derived from an EMBL/GenBank/DDBJ whole genome shotgun (WGS) entry which is preliminary data.</text>
</comment>
<sequence>MNETTASSNDRIVEVLHALVTREQATGVRELAEALGASRSTVNRILLGLVDQEFALPTAAGAYRVGPRLRVLAAALHARHPLLASAGDVLEELAEQSEATVIVAVHDAPRPQAVVIARRRHPGPVEYSLEPGTVLPLHAGATGRAILGRIGLGALGPEALEARTPETVTDRTELAGLLDQDRRTGYVISVGQQFPLAAGAAAAFSCVGLTGSISITKPRYLTDDEDLARFGPLAQTAARTIEDQCPTPPVPANLPLGTTHPAGGTALERMTRLLAVLVAEPAGVHPGQSLARAIGANIATTHRLVATATSTGLALTDGTTLHPGPRLLHWAARLGPARDIGALTGHILRELAETTGETIGLAQLNPATGTAEMTTVINGVQPLHYGLASGVTIPLYAGAAGKAILAHCPLDTLEALELEPLTERTPVDRQALVEDLQAIRDRGWATADGERIPDAYGLSAPYFIDGTIAGSITATVARFRVPDLDLDALAHTIQDAAHRITRLLTITPLPAA</sequence>
<evidence type="ECO:0000256" key="1">
    <source>
        <dbReference type="ARBA" id="ARBA00023015"/>
    </source>
</evidence>
<dbReference type="InterPro" id="IPR029016">
    <property type="entry name" value="GAF-like_dom_sf"/>
</dbReference>
<feature type="domain" description="HTH iclR-type" evidence="4">
    <location>
        <begin position="6"/>
        <end position="67"/>
    </location>
</feature>
<organism evidence="6 7">
    <name type="scientific">Kocuria dechangensis</name>
    <dbReference type="NCBI Taxonomy" id="1176249"/>
    <lineage>
        <taxon>Bacteria</taxon>
        <taxon>Bacillati</taxon>
        <taxon>Actinomycetota</taxon>
        <taxon>Actinomycetes</taxon>
        <taxon>Micrococcales</taxon>
        <taxon>Micrococcaceae</taxon>
        <taxon>Kocuria</taxon>
    </lineage>
</organism>
<dbReference type="RefSeq" id="WP_188537866.1">
    <property type="nucleotide sequence ID" value="NZ_BMEQ01000014.1"/>
</dbReference>
<dbReference type="InterPro" id="IPR014757">
    <property type="entry name" value="Tscrpt_reg_IclR_C"/>
</dbReference>
<evidence type="ECO:0000256" key="2">
    <source>
        <dbReference type="ARBA" id="ARBA00023125"/>
    </source>
</evidence>
<accession>A0A917GYJ0</accession>
<keyword evidence="1" id="KW-0805">Transcription regulation</keyword>
<dbReference type="PANTHER" id="PTHR30136:SF24">
    <property type="entry name" value="HTH-TYPE TRANSCRIPTIONAL REPRESSOR ALLR"/>
    <property type="match status" value="1"/>
</dbReference>
<dbReference type="SUPFAM" id="SSF46785">
    <property type="entry name" value="Winged helix' DNA-binding domain"/>
    <property type="match status" value="1"/>
</dbReference>
<dbReference type="EMBL" id="BMEQ01000014">
    <property type="protein sequence ID" value="GGG61696.1"/>
    <property type="molecule type" value="Genomic_DNA"/>
</dbReference>
<gene>
    <name evidence="6" type="ORF">GCM10011374_25980</name>
</gene>
<evidence type="ECO:0000256" key="3">
    <source>
        <dbReference type="ARBA" id="ARBA00023163"/>
    </source>
</evidence>
<dbReference type="GO" id="GO:0045892">
    <property type="term" value="P:negative regulation of DNA-templated transcription"/>
    <property type="evidence" value="ECO:0007669"/>
    <property type="project" value="TreeGrafter"/>
</dbReference>
<dbReference type="SUPFAM" id="SSF55781">
    <property type="entry name" value="GAF domain-like"/>
    <property type="match status" value="2"/>
</dbReference>
<dbReference type="Gene3D" id="3.30.450.40">
    <property type="match status" value="2"/>
</dbReference>
<dbReference type="SMART" id="SM00346">
    <property type="entry name" value="HTH_ICLR"/>
    <property type="match status" value="1"/>
</dbReference>
<dbReference type="InterPro" id="IPR036390">
    <property type="entry name" value="WH_DNA-bd_sf"/>
</dbReference>
<dbReference type="PANTHER" id="PTHR30136">
    <property type="entry name" value="HELIX-TURN-HELIX TRANSCRIPTIONAL REGULATOR, ICLR FAMILY"/>
    <property type="match status" value="1"/>
</dbReference>
<evidence type="ECO:0000259" key="5">
    <source>
        <dbReference type="PROSITE" id="PS51078"/>
    </source>
</evidence>
<dbReference type="InterPro" id="IPR005471">
    <property type="entry name" value="Tscrpt_reg_IclR_N"/>
</dbReference>
<evidence type="ECO:0000313" key="6">
    <source>
        <dbReference type="EMBL" id="GGG61696.1"/>
    </source>
</evidence>
<dbReference type="PROSITE" id="PS51078">
    <property type="entry name" value="ICLR_ED"/>
    <property type="match status" value="2"/>
</dbReference>
<dbReference type="GO" id="GO:0003700">
    <property type="term" value="F:DNA-binding transcription factor activity"/>
    <property type="evidence" value="ECO:0007669"/>
    <property type="project" value="TreeGrafter"/>
</dbReference>
<feature type="domain" description="IclR-ED" evidence="5">
    <location>
        <begin position="68"/>
        <end position="247"/>
    </location>
</feature>
<evidence type="ECO:0008006" key="8">
    <source>
        <dbReference type="Google" id="ProtNLM"/>
    </source>
</evidence>
<protein>
    <recommendedName>
        <fullName evidence="8">IclR family transcriptional regulator</fullName>
    </recommendedName>
</protein>
<dbReference type="AlphaFoldDB" id="A0A917GYJ0"/>
<keyword evidence="7" id="KW-1185">Reference proteome</keyword>
<reference evidence="6" key="2">
    <citation type="submission" date="2020-09" db="EMBL/GenBank/DDBJ databases">
        <authorList>
            <person name="Sun Q."/>
            <person name="Zhou Y."/>
        </authorList>
    </citation>
    <scope>NUCLEOTIDE SEQUENCE</scope>
    <source>
        <strain evidence="6">CGMCC 1.12187</strain>
    </source>
</reference>
<dbReference type="InterPro" id="IPR050707">
    <property type="entry name" value="HTH_MetabolicPath_Reg"/>
</dbReference>
<keyword evidence="2" id="KW-0238">DNA-binding</keyword>
<dbReference type="Proteomes" id="UP000638848">
    <property type="component" value="Unassembled WGS sequence"/>
</dbReference>
<evidence type="ECO:0000313" key="7">
    <source>
        <dbReference type="Proteomes" id="UP000638848"/>
    </source>
</evidence>
<keyword evidence="3" id="KW-0804">Transcription</keyword>
<dbReference type="InterPro" id="IPR036388">
    <property type="entry name" value="WH-like_DNA-bd_sf"/>
</dbReference>
<evidence type="ECO:0000259" key="4">
    <source>
        <dbReference type="PROSITE" id="PS51077"/>
    </source>
</evidence>
<dbReference type="Gene3D" id="1.10.10.10">
    <property type="entry name" value="Winged helix-like DNA-binding domain superfamily/Winged helix DNA-binding domain"/>
    <property type="match status" value="2"/>
</dbReference>
<dbReference type="Pfam" id="PF01614">
    <property type="entry name" value="IclR_C"/>
    <property type="match status" value="2"/>
</dbReference>
<proteinExistence type="predicted"/>
<dbReference type="PROSITE" id="PS51077">
    <property type="entry name" value="HTH_ICLR"/>
    <property type="match status" value="1"/>
</dbReference>
<name>A0A917GYJ0_9MICC</name>
<dbReference type="GO" id="GO:0003677">
    <property type="term" value="F:DNA binding"/>
    <property type="evidence" value="ECO:0007669"/>
    <property type="project" value="UniProtKB-KW"/>
</dbReference>